<protein>
    <submittedName>
        <fullName evidence="2">Mitochondrial protein</fullName>
    </submittedName>
</protein>
<feature type="domain" description="Reverse transcriptase" evidence="1">
    <location>
        <begin position="358"/>
        <end position="537"/>
    </location>
</feature>
<dbReference type="CDD" id="cd01647">
    <property type="entry name" value="RT_LTR"/>
    <property type="match status" value="1"/>
</dbReference>
<dbReference type="EMBL" id="BQNB010012295">
    <property type="protein sequence ID" value="GJT01755.1"/>
    <property type="molecule type" value="Genomic_DNA"/>
</dbReference>
<comment type="caution">
    <text evidence="2">The sequence shown here is derived from an EMBL/GenBank/DDBJ whole genome shotgun (WGS) entry which is preliminary data.</text>
</comment>
<dbReference type="Gene3D" id="3.10.10.10">
    <property type="entry name" value="HIV Type 1 Reverse Transcriptase, subunit A, domain 1"/>
    <property type="match status" value="1"/>
</dbReference>
<dbReference type="Pfam" id="PF00078">
    <property type="entry name" value="RVT_1"/>
    <property type="match status" value="1"/>
</dbReference>
<dbReference type="InterPro" id="IPR000477">
    <property type="entry name" value="RT_dom"/>
</dbReference>
<name>A0ABQ5AGH1_9ASTR</name>
<sequence length="760" mass="87530">MLMTQSRIRLKGSECTSRFSRMGKLKFPKFYEEDGKGWLFKVKQFFAVDNVPDGDKIKIVSIHLYDKALAWHLQFVKAHGEIVGLDVYEEGILKRFGVVNEDPMVELKNLSMFIAGLPVNMEMNVRMFRPQTLADSFSLTNFQKASLAVIKQKNTPLLPTPKFNNNYYVNKNVAYPNKATIVTTPTPNTQVVTKYPALPSPAPRKMLSQKEFADKRAKNQCFYCDKKYVSGHKYERQVFTLEIRGPRIEECLEEEEGEESDMISYELSDPTPQTSPHISLNALSGIPTHNTMRAFQWKLQGVVFEIDVMLLPLGGCEMMLGVQWLSTLGTIQWNFQDLVMKYPPSQKDTIQAMVKELLDSRVIRPSNSPFSSPIVMVKKKDRSWRMCIDYRHLNKHTVKDKFPIPVIEELIDELQGAHVFSKLDLRSEYHQIRMCEFDAYKTAFKTHEGHYEFVVMPFGLTNAQSTFRALMNSVFKPFLRKFTLVLFDDILVYSPSIPEHIGHLRMVLQVMRNHNLFAKQSKCVFGTTQVEYLGHVISAQGVSTDPSKIKVMQEWPVPTTLKQLRGFLGPYRLLQKWNSKAQEAFEKLQQAMIQCWQIMASKRQSKEAAAQLEKKQVYGIASVRPLPFKFPPVERKGMTAEGKISYEALPPDARDELDQYIKPPKQYDDDEDVWNCNVWKSIPKIGQDVPEPLPYGTLACFRPQTHLDFRDPSYSKVSDEEFSAWQHYRESLSPDMQSWLNRYVDDGRTAVDGEESSSSK</sequence>
<dbReference type="InterPro" id="IPR043128">
    <property type="entry name" value="Rev_trsase/Diguanyl_cyclase"/>
</dbReference>
<evidence type="ECO:0000259" key="1">
    <source>
        <dbReference type="PROSITE" id="PS50878"/>
    </source>
</evidence>
<dbReference type="PROSITE" id="PS50878">
    <property type="entry name" value="RT_POL"/>
    <property type="match status" value="1"/>
</dbReference>
<keyword evidence="3" id="KW-1185">Reference proteome</keyword>
<reference evidence="2" key="2">
    <citation type="submission" date="2022-01" db="EMBL/GenBank/DDBJ databases">
        <authorList>
            <person name="Yamashiro T."/>
            <person name="Shiraishi A."/>
            <person name="Satake H."/>
            <person name="Nakayama K."/>
        </authorList>
    </citation>
    <scope>NUCLEOTIDE SEQUENCE</scope>
</reference>
<organism evidence="2 3">
    <name type="scientific">Tanacetum coccineum</name>
    <dbReference type="NCBI Taxonomy" id="301880"/>
    <lineage>
        <taxon>Eukaryota</taxon>
        <taxon>Viridiplantae</taxon>
        <taxon>Streptophyta</taxon>
        <taxon>Embryophyta</taxon>
        <taxon>Tracheophyta</taxon>
        <taxon>Spermatophyta</taxon>
        <taxon>Magnoliopsida</taxon>
        <taxon>eudicotyledons</taxon>
        <taxon>Gunneridae</taxon>
        <taxon>Pentapetalae</taxon>
        <taxon>asterids</taxon>
        <taxon>campanulids</taxon>
        <taxon>Asterales</taxon>
        <taxon>Asteraceae</taxon>
        <taxon>Asteroideae</taxon>
        <taxon>Anthemideae</taxon>
        <taxon>Anthemidinae</taxon>
        <taxon>Tanacetum</taxon>
    </lineage>
</organism>
<dbReference type="InterPro" id="IPR043502">
    <property type="entry name" value="DNA/RNA_pol_sf"/>
</dbReference>
<dbReference type="PANTHER" id="PTHR24559">
    <property type="entry name" value="TRANSPOSON TY3-I GAG-POL POLYPROTEIN"/>
    <property type="match status" value="1"/>
</dbReference>
<evidence type="ECO:0000313" key="3">
    <source>
        <dbReference type="Proteomes" id="UP001151760"/>
    </source>
</evidence>
<dbReference type="Proteomes" id="UP001151760">
    <property type="component" value="Unassembled WGS sequence"/>
</dbReference>
<reference evidence="2" key="1">
    <citation type="journal article" date="2022" name="Int. J. Mol. Sci.">
        <title>Draft Genome of Tanacetum Coccineum: Genomic Comparison of Closely Related Tanacetum-Family Plants.</title>
        <authorList>
            <person name="Yamashiro T."/>
            <person name="Shiraishi A."/>
            <person name="Nakayama K."/>
            <person name="Satake H."/>
        </authorList>
    </citation>
    <scope>NUCLEOTIDE SEQUENCE</scope>
</reference>
<gene>
    <name evidence="2" type="ORF">Tco_0822924</name>
</gene>
<accession>A0ABQ5AGH1</accession>
<proteinExistence type="predicted"/>
<dbReference type="Gene3D" id="3.30.70.270">
    <property type="match status" value="1"/>
</dbReference>
<dbReference type="SUPFAM" id="SSF56672">
    <property type="entry name" value="DNA/RNA polymerases"/>
    <property type="match status" value="1"/>
</dbReference>
<dbReference type="InterPro" id="IPR053134">
    <property type="entry name" value="RNA-dir_DNA_polymerase"/>
</dbReference>
<dbReference type="PANTHER" id="PTHR24559:SF450">
    <property type="entry name" value="RNA-DIRECTED DNA POLYMERASE HOMOLOG"/>
    <property type="match status" value="1"/>
</dbReference>
<evidence type="ECO:0000313" key="2">
    <source>
        <dbReference type="EMBL" id="GJT01755.1"/>
    </source>
</evidence>